<sequence length="352" mass="37595">MPSGPLLILSASMGAGHDRVACELTRRLAAIGIESEVIDVLDLLPLRLGPGLRRCYAWTVRHAPWVYAGIYRIFFTSSRGPAISPLTVLAASRLERAVRRREPAALLSTFHLGAQVAGYLRRRGRLPVPSLVMVTDFAVHRLWLHPGNDGYLCLTPAAVRDVRAATGRPAWCHAPVVGPEFGRRDTVPVSGPGPRPVLVAAGSWGVGRVDRTARVLAASGRYLPVVMCGSNERLRRRVGRIGACVAVGWREDPAELMTSAYALVDNASGLTCKEALAAGVPVIGHRPIPGHGADGARAMARAGLARYARDAAELLASLDGLGLASERDRQVARGRAMFDRPSAETVLSALLP</sequence>
<comment type="similarity">
    <text evidence="1">Belongs to the glycosyltransferase 28 family.</text>
</comment>
<dbReference type="Pfam" id="PF06925">
    <property type="entry name" value="MGDG_synth"/>
    <property type="match status" value="1"/>
</dbReference>
<dbReference type="PANTHER" id="PTHR43025:SF3">
    <property type="entry name" value="MONOGALACTOSYLDIACYLGLYCEROL SYNTHASE 1, CHLOROPLASTIC"/>
    <property type="match status" value="1"/>
</dbReference>
<dbReference type="GO" id="GO:0009247">
    <property type="term" value="P:glycolipid biosynthetic process"/>
    <property type="evidence" value="ECO:0007669"/>
    <property type="project" value="InterPro"/>
</dbReference>
<dbReference type="InterPro" id="IPR009695">
    <property type="entry name" value="Diacylglyc_glucosyltr_N"/>
</dbReference>
<keyword evidence="6" id="KW-1185">Reference proteome</keyword>
<gene>
    <name evidence="5" type="ORF">FB559_6728</name>
</gene>
<evidence type="ECO:0000256" key="2">
    <source>
        <dbReference type="ARBA" id="ARBA00022676"/>
    </source>
</evidence>
<dbReference type="InterPro" id="IPR050519">
    <property type="entry name" value="Glycosyltransf_28_UgtP"/>
</dbReference>
<dbReference type="Proteomes" id="UP000316096">
    <property type="component" value="Unassembled WGS sequence"/>
</dbReference>
<evidence type="ECO:0000256" key="3">
    <source>
        <dbReference type="ARBA" id="ARBA00022679"/>
    </source>
</evidence>
<reference evidence="5 6" key="1">
    <citation type="submission" date="2019-06" db="EMBL/GenBank/DDBJ databases">
        <title>Sequencing the genomes of 1000 actinobacteria strains.</title>
        <authorList>
            <person name="Klenk H.-P."/>
        </authorList>
    </citation>
    <scope>NUCLEOTIDE SEQUENCE [LARGE SCALE GENOMIC DNA]</scope>
    <source>
        <strain evidence="5 6">DSM 102200</strain>
    </source>
</reference>
<proteinExistence type="inferred from homology"/>
<name>A0A543CV53_9ACTN</name>
<dbReference type="GO" id="GO:0016758">
    <property type="term" value="F:hexosyltransferase activity"/>
    <property type="evidence" value="ECO:0007669"/>
    <property type="project" value="InterPro"/>
</dbReference>
<evidence type="ECO:0000256" key="1">
    <source>
        <dbReference type="ARBA" id="ARBA00006962"/>
    </source>
</evidence>
<evidence type="ECO:0000259" key="4">
    <source>
        <dbReference type="Pfam" id="PF06925"/>
    </source>
</evidence>
<dbReference type="AlphaFoldDB" id="A0A543CV53"/>
<protein>
    <submittedName>
        <fullName evidence="5">UDP-N-acetylglucosamine:LPS N-acetylglucosamine transferase</fullName>
    </submittedName>
</protein>
<keyword evidence="2" id="KW-0328">Glycosyltransferase</keyword>
<dbReference type="PANTHER" id="PTHR43025">
    <property type="entry name" value="MONOGALACTOSYLDIACYLGLYCEROL SYNTHASE"/>
    <property type="match status" value="1"/>
</dbReference>
<dbReference type="Gene3D" id="3.40.50.2000">
    <property type="entry name" value="Glycogen Phosphorylase B"/>
    <property type="match status" value="1"/>
</dbReference>
<evidence type="ECO:0000313" key="6">
    <source>
        <dbReference type="Proteomes" id="UP000316096"/>
    </source>
</evidence>
<keyword evidence="3 5" id="KW-0808">Transferase</keyword>
<feature type="domain" description="Diacylglycerol glucosyltransferase N-terminal" evidence="4">
    <location>
        <begin position="32"/>
        <end position="163"/>
    </location>
</feature>
<dbReference type="EMBL" id="VFOZ01000001">
    <property type="protein sequence ID" value="TQM00986.1"/>
    <property type="molecule type" value="Genomic_DNA"/>
</dbReference>
<dbReference type="SUPFAM" id="SSF53756">
    <property type="entry name" value="UDP-Glycosyltransferase/glycogen phosphorylase"/>
    <property type="match status" value="1"/>
</dbReference>
<comment type="caution">
    <text evidence="5">The sequence shown here is derived from an EMBL/GenBank/DDBJ whole genome shotgun (WGS) entry which is preliminary data.</text>
</comment>
<evidence type="ECO:0000313" key="5">
    <source>
        <dbReference type="EMBL" id="TQM00986.1"/>
    </source>
</evidence>
<organism evidence="5 6">
    <name type="scientific">Actinoallomurus bryophytorum</name>
    <dbReference type="NCBI Taxonomy" id="1490222"/>
    <lineage>
        <taxon>Bacteria</taxon>
        <taxon>Bacillati</taxon>
        <taxon>Actinomycetota</taxon>
        <taxon>Actinomycetes</taxon>
        <taxon>Streptosporangiales</taxon>
        <taxon>Thermomonosporaceae</taxon>
        <taxon>Actinoallomurus</taxon>
    </lineage>
</organism>
<dbReference type="GO" id="GO:0016020">
    <property type="term" value="C:membrane"/>
    <property type="evidence" value="ECO:0007669"/>
    <property type="project" value="GOC"/>
</dbReference>
<accession>A0A543CV53</accession>